<accession>A0ACC3BVS3</accession>
<dbReference type="EMBL" id="CM020618">
    <property type="protein sequence ID" value="KAK1862114.1"/>
    <property type="molecule type" value="Genomic_DNA"/>
</dbReference>
<protein>
    <submittedName>
        <fullName evidence="1">Uncharacterized protein</fullName>
    </submittedName>
</protein>
<evidence type="ECO:0000313" key="1">
    <source>
        <dbReference type="EMBL" id="KAK1862114.1"/>
    </source>
</evidence>
<sequence length="192" mass="20520">MDFVFNARRKELSRRPCTYRFRHDGDSLEAAAALPQVLHICGVCCVKLLEQPAGGPAEVASLCQLDESVKNTSASALAPLSRLTGLTHVRLRVHETSAAVWWPPLVGLRFLLVDNLLDGLPSLLTGAGGFAHLALPHGVLHLDVAAGVTVTDAAVAAAAAWLVALRQLKVGRVERTLARGTVLARWPGRGMR</sequence>
<organism evidence="1 2">
    <name type="scientific">Pyropia yezoensis</name>
    <name type="common">Susabi-nori</name>
    <name type="synonym">Porphyra yezoensis</name>
    <dbReference type="NCBI Taxonomy" id="2788"/>
    <lineage>
        <taxon>Eukaryota</taxon>
        <taxon>Rhodophyta</taxon>
        <taxon>Bangiophyceae</taxon>
        <taxon>Bangiales</taxon>
        <taxon>Bangiaceae</taxon>
        <taxon>Pyropia</taxon>
    </lineage>
</organism>
<reference evidence="1" key="1">
    <citation type="submission" date="2019-11" db="EMBL/GenBank/DDBJ databases">
        <title>Nori genome reveals adaptations in red seaweeds to the harsh intertidal environment.</title>
        <authorList>
            <person name="Wang D."/>
            <person name="Mao Y."/>
        </authorList>
    </citation>
    <scope>NUCLEOTIDE SEQUENCE</scope>
    <source>
        <tissue evidence="1">Gametophyte</tissue>
    </source>
</reference>
<gene>
    <name evidence="1" type="ORF">I4F81_004690</name>
</gene>
<proteinExistence type="predicted"/>
<comment type="caution">
    <text evidence="1">The sequence shown here is derived from an EMBL/GenBank/DDBJ whole genome shotgun (WGS) entry which is preliminary data.</text>
</comment>
<evidence type="ECO:0000313" key="2">
    <source>
        <dbReference type="Proteomes" id="UP000798662"/>
    </source>
</evidence>
<keyword evidence="2" id="KW-1185">Reference proteome</keyword>
<dbReference type="Proteomes" id="UP000798662">
    <property type="component" value="Chromosome 1"/>
</dbReference>
<name>A0ACC3BVS3_PYRYE</name>